<evidence type="ECO:0000313" key="3">
    <source>
        <dbReference type="Proteomes" id="UP001596266"/>
    </source>
</evidence>
<dbReference type="SUPFAM" id="SSF50800">
    <property type="entry name" value="PK beta-barrel domain-like"/>
    <property type="match status" value="1"/>
</dbReference>
<organism evidence="2 3">
    <name type="scientific">Luteococcus sanguinis</name>
    <dbReference type="NCBI Taxonomy" id="174038"/>
    <lineage>
        <taxon>Bacteria</taxon>
        <taxon>Bacillati</taxon>
        <taxon>Actinomycetota</taxon>
        <taxon>Actinomycetes</taxon>
        <taxon>Propionibacteriales</taxon>
        <taxon>Propionibacteriaceae</taxon>
        <taxon>Luteococcus</taxon>
    </lineage>
</organism>
<sequence length="113" mass="11766">MTACTMAAAGSRSTPWGARTSTAGAVLRCTLPDGWMGESLATLGADLHLAAVGSQWCIGAVELQVRDPRFPCSTSKAVTARPGLLKEITAAGGSGTYLLRRAPRGRNRPELPL</sequence>
<proteinExistence type="predicted"/>
<dbReference type="Pfam" id="PF03473">
    <property type="entry name" value="MOSC"/>
    <property type="match status" value="1"/>
</dbReference>
<keyword evidence="3" id="KW-1185">Reference proteome</keyword>
<evidence type="ECO:0000259" key="1">
    <source>
        <dbReference type="Pfam" id="PF03473"/>
    </source>
</evidence>
<dbReference type="Gene3D" id="2.40.33.20">
    <property type="entry name" value="PK beta-barrel domain-like"/>
    <property type="match status" value="1"/>
</dbReference>
<dbReference type="InterPro" id="IPR011037">
    <property type="entry name" value="Pyrv_Knase-like_insert_dom_sf"/>
</dbReference>
<dbReference type="EMBL" id="JBHSUA010000009">
    <property type="protein sequence ID" value="MFC6396250.1"/>
    <property type="molecule type" value="Genomic_DNA"/>
</dbReference>
<name>A0ABW1X140_9ACTN</name>
<accession>A0ABW1X140</accession>
<gene>
    <name evidence="2" type="ORF">ACFP57_04485</name>
</gene>
<reference evidence="3" key="1">
    <citation type="journal article" date="2019" name="Int. J. Syst. Evol. Microbiol.">
        <title>The Global Catalogue of Microorganisms (GCM) 10K type strain sequencing project: providing services to taxonomists for standard genome sequencing and annotation.</title>
        <authorList>
            <consortium name="The Broad Institute Genomics Platform"/>
            <consortium name="The Broad Institute Genome Sequencing Center for Infectious Disease"/>
            <person name="Wu L."/>
            <person name="Ma J."/>
        </authorList>
    </citation>
    <scope>NUCLEOTIDE SEQUENCE [LARGE SCALE GENOMIC DNA]</scope>
    <source>
        <strain evidence="3">CGMCC 1.15277</strain>
    </source>
</reference>
<dbReference type="RefSeq" id="WP_343885119.1">
    <property type="nucleotide sequence ID" value="NZ_BAAAKI010000004.1"/>
</dbReference>
<dbReference type="InterPro" id="IPR005302">
    <property type="entry name" value="MoCF_Sase_C"/>
</dbReference>
<comment type="caution">
    <text evidence="2">The sequence shown here is derived from an EMBL/GenBank/DDBJ whole genome shotgun (WGS) entry which is preliminary data.</text>
</comment>
<dbReference type="Proteomes" id="UP001596266">
    <property type="component" value="Unassembled WGS sequence"/>
</dbReference>
<evidence type="ECO:0000313" key="2">
    <source>
        <dbReference type="EMBL" id="MFC6396250.1"/>
    </source>
</evidence>
<feature type="domain" description="MOSC" evidence="1">
    <location>
        <begin position="30"/>
        <end position="98"/>
    </location>
</feature>
<protein>
    <submittedName>
        <fullName evidence="2">MOSC domain-containing protein</fullName>
    </submittedName>
</protein>